<evidence type="ECO:0000256" key="7">
    <source>
        <dbReference type="ARBA" id="ARBA00022741"/>
    </source>
</evidence>
<dbReference type="InterPro" id="IPR014729">
    <property type="entry name" value="Rossmann-like_a/b/a_fold"/>
</dbReference>
<dbReference type="FunFam" id="3.90.1260.10:FF:000007">
    <property type="entry name" value="Argininosuccinate synthase"/>
    <property type="match status" value="1"/>
</dbReference>
<dbReference type="EMBL" id="CYZV01000016">
    <property type="protein sequence ID" value="CUO19348.1"/>
    <property type="molecule type" value="Genomic_DNA"/>
</dbReference>
<dbReference type="EC" id="6.3.4.5" evidence="3 9"/>
<feature type="binding site" evidence="9">
    <location>
        <position position="186"/>
    </location>
    <ligand>
        <name>L-citrulline</name>
        <dbReference type="ChEBI" id="CHEBI:57743"/>
    </ligand>
</feature>
<feature type="binding site" evidence="9">
    <location>
        <position position="120"/>
    </location>
    <ligand>
        <name>L-aspartate</name>
        <dbReference type="ChEBI" id="CHEBI:29991"/>
    </ligand>
</feature>
<sequence length="407" mass="45580">MKKFNKVVLAYSGGLDTSIIISWLKETYGCEVIAVVGNVGQADELEGLEEKALKTGASKIYIEDLTKEFVYDYIFPTLQAGAVYEGKYLLGTSFARPLIGKRLVEIAEKEGADAICHGCTGKGNDQVRFELAVKNFAPEMPIIAPWRIWDIKSREEEIQYALDREIPIKITYETNYSKDKNLWHLSHEGLDLEFPENEPKYDKILEMCNTIESAPDKATYITLTFEKGIPVALNGIKMDGVSLIEELNKIGGENAIGIMDMVENRLVGMKSRGVYETPGGTILYKAHADLEELCLDKATHHFKQSIALKFADLVYNGEWFTPLRESLSAFVSKTQETVTGDVKLKLYKGNIVNAGMNSPYSLYSEEYATFGEDGVYNQKDSEGFINLYGLPTVVNSKMKDSLKKKDK</sequence>
<feature type="binding site" evidence="9">
    <location>
        <position position="118"/>
    </location>
    <ligand>
        <name>ATP</name>
        <dbReference type="ChEBI" id="CHEBI:30616"/>
    </ligand>
</feature>
<dbReference type="GO" id="GO:0004055">
    <property type="term" value="F:argininosuccinate synthase activity"/>
    <property type="evidence" value="ECO:0007669"/>
    <property type="project" value="UniProtKB-UniRule"/>
</dbReference>
<evidence type="ECO:0000256" key="6">
    <source>
        <dbReference type="ARBA" id="ARBA00022605"/>
    </source>
</evidence>
<dbReference type="GeneID" id="83012054"/>
<feature type="binding site" evidence="9">
    <location>
        <begin position="10"/>
        <end position="18"/>
    </location>
    <ligand>
        <name>ATP</name>
        <dbReference type="ChEBI" id="CHEBI:30616"/>
    </ligand>
</feature>
<dbReference type="InterPro" id="IPR001518">
    <property type="entry name" value="Arginosuc_synth"/>
</dbReference>
<keyword evidence="7 9" id="KW-0547">Nucleotide-binding</keyword>
<feature type="binding site" evidence="9">
    <location>
        <position position="124"/>
    </location>
    <ligand>
        <name>L-aspartate</name>
        <dbReference type="ChEBI" id="CHEBI:29991"/>
    </ligand>
</feature>
<comment type="pathway">
    <text evidence="1 9">Amino-acid biosynthesis; L-arginine biosynthesis; L-arginine from L-ornithine and carbamoyl phosphate: step 2/3.</text>
</comment>
<feature type="binding site" evidence="9">
    <location>
        <position position="88"/>
    </location>
    <ligand>
        <name>L-citrulline</name>
        <dbReference type="ChEBI" id="CHEBI:57743"/>
    </ligand>
</feature>
<evidence type="ECO:0000256" key="2">
    <source>
        <dbReference type="ARBA" id="ARBA00011881"/>
    </source>
</evidence>
<dbReference type="GO" id="GO:0005524">
    <property type="term" value="F:ATP binding"/>
    <property type="evidence" value="ECO:0007669"/>
    <property type="project" value="UniProtKB-UniRule"/>
</dbReference>
<comment type="similarity">
    <text evidence="9">Belongs to the argininosuccinate synthase family. Type 1 subfamily.</text>
</comment>
<dbReference type="FunFam" id="3.40.50.620:FF:000019">
    <property type="entry name" value="Argininosuccinate synthase"/>
    <property type="match status" value="1"/>
</dbReference>
<dbReference type="AlphaFoldDB" id="A0A174ISG6"/>
<accession>A0A174ISG6</accession>
<dbReference type="SUPFAM" id="SSF69864">
    <property type="entry name" value="Argininosuccinate synthetase, C-terminal domain"/>
    <property type="match status" value="1"/>
</dbReference>
<evidence type="ECO:0000256" key="8">
    <source>
        <dbReference type="ARBA" id="ARBA00022840"/>
    </source>
</evidence>
<dbReference type="Gene3D" id="3.90.1260.10">
    <property type="entry name" value="Argininosuccinate synthetase, chain A, domain 2"/>
    <property type="match status" value="1"/>
</dbReference>
<dbReference type="NCBIfam" id="NF001770">
    <property type="entry name" value="PRK00509.1"/>
    <property type="match status" value="1"/>
</dbReference>
<keyword evidence="4 9" id="KW-0055">Arginine biosynthesis</keyword>
<dbReference type="Proteomes" id="UP000095558">
    <property type="component" value="Unassembled WGS sequence"/>
</dbReference>
<evidence type="ECO:0000313" key="13">
    <source>
        <dbReference type="Proteomes" id="UP000095558"/>
    </source>
</evidence>
<keyword evidence="8 9" id="KW-0067">ATP-binding</keyword>
<feature type="binding site" evidence="9">
    <location>
        <position position="124"/>
    </location>
    <ligand>
        <name>L-citrulline</name>
        <dbReference type="ChEBI" id="CHEBI:57743"/>
    </ligand>
</feature>
<feature type="binding site" evidence="9">
    <location>
        <position position="128"/>
    </location>
    <ligand>
        <name>L-citrulline</name>
        <dbReference type="ChEBI" id="CHEBI:57743"/>
    </ligand>
</feature>
<dbReference type="InterPro" id="IPR024074">
    <property type="entry name" value="AS_cat/multimer_dom_body"/>
</dbReference>
<dbReference type="PROSITE" id="PS00565">
    <property type="entry name" value="ARGININOSUCCIN_SYN_2"/>
    <property type="match status" value="1"/>
</dbReference>
<feature type="binding site" evidence="9">
    <location>
        <position position="275"/>
    </location>
    <ligand>
        <name>L-citrulline</name>
        <dbReference type="ChEBI" id="CHEBI:57743"/>
    </ligand>
</feature>
<dbReference type="OrthoDB" id="9801641at2"/>
<feature type="binding site" evidence="9">
    <location>
        <position position="125"/>
    </location>
    <ligand>
        <name>L-aspartate</name>
        <dbReference type="ChEBI" id="CHEBI:29991"/>
    </ligand>
</feature>
<dbReference type="Pfam" id="PF20979">
    <property type="entry name" value="Arginosuc_syn_C"/>
    <property type="match status" value="1"/>
</dbReference>
<dbReference type="PANTHER" id="PTHR11587:SF2">
    <property type="entry name" value="ARGININOSUCCINATE SYNTHASE"/>
    <property type="match status" value="1"/>
</dbReference>
<dbReference type="CDD" id="cd01999">
    <property type="entry name" value="ASS"/>
    <property type="match status" value="1"/>
</dbReference>
<dbReference type="UniPathway" id="UPA00068">
    <property type="reaction ID" value="UER00113"/>
</dbReference>
<name>A0A174ISG6_9CLOT</name>
<dbReference type="PROSITE" id="PS00564">
    <property type="entry name" value="ARGININOSUCCIN_SYN_1"/>
    <property type="match status" value="1"/>
</dbReference>
<keyword evidence="9" id="KW-0963">Cytoplasm</keyword>
<evidence type="ECO:0000259" key="11">
    <source>
        <dbReference type="Pfam" id="PF20979"/>
    </source>
</evidence>
<dbReference type="Pfam" id="PF00764">
    <property type="entry name" value="Arginosuc_synth"/>
    <property type="match status" value="1"/>
</dbReference>
<dbReference type="GO" id="GO:0006526">
    <property type="term" value="P:L-arginine biosynthetic process"/>
    <property type="evidence" value="ECO:0007669"/>
    <property type="project" value="UniProtKB-UniRule"/>
</dbReference>
<keyword evidence="6 9" id="KW-0028">Amino-acid biosynthesis</keyword>
<comment type="caution">
    <text evidence="9">Lacks conserved residue(s) required for the propagation of feature annotation.</text>
</comment>
<dbReference type="InterPro" id="IPR023434">
    <property type="entry name" value="Arginosuc_synth_type_1_subfam"/>
</dbReference>
<keyword evidence="5 9" id="KW-0436">Ligase</keyword>
<dbReference type="RefSeq" id="WP_042398534.1">
    <property type="nucleotide sequence ID" value="NZ_CYYT01000039.1"/>
</dbReference>
<dbReference type="PANTHER" id="PTHR11587">
    <property type="entry name" value="ARGININOSUCCINATE SYNTHASE"/>
    <property type="match status" value="1"/>
</dbReference>
<feature type="domain" description="Arginosuccinate synthase-like N-terminal" evidence="10">
    <location>
        <begin position="6"/>
        <end position="167"/>
    </location>
</feature>
<feature type="binding site" evidence="9">
    <location>
        <position position="177"/>
    </location>
    <ligand>
        <name>L-citrulline</name>
        <dbReference type="ChEBI" id="CHEBI:57743"/>
    </ligand>
</feature>
<evidence type="ECO:0000259" key="10">
    <source>
        <dbReference type="Pfam" id="PF00764"/>
    </source>
</evidence>
<dbReference type="HAMAP" id="MF_00005">
    <property type="entry name" value="Arg_succ_synth_type1"/>
    <property type="match status" value="1"/>
</dbReference>
<evidence type="ECO:0000256" key="4">
    <source>
        <dbReference type="ARBA" id="ARBA00022571"/>
    </source>
</evidence>
<comment type="catalytic activity">
    <reaction evidence="9">
        <text>L-citrulline + L-aspartate + ATP = 2-(N(omega)-L-arginino)succinate + AMP + diphosphate + H(+)</text>
        <dbReference type="Rhea" id="RHEA:10932"/>
        <dbReference type="ChEBI" id="CHEBI:15378"/>
        <dbReference type="ChEBI" id="CHEBI:29991"/>
        <dbReference type="ChEBI" id="CHEBI:30616"/>
        <dbReference type="ChEBI" id="CHEBI:33019"/>
        <dbReference type="ChEBI" id="CHEBI:57472"/>
        <dbReference type="ChEBI" id="CHEBI:57743"/>
        <dbReference type="ChEBI" id="CHEBI:456215"/>
        <dbReference type="EC" id="6.3.4.5"/>
    </reaction>
</comment>
<dbReference type="NCBIfam" id="TIGR00032">
    <property type="entry name" value="argG"/>
    <property type="match status" value="1"/>
</dbReference>
<feature type="domain" description="Arginosuccinate synthase C-terminal" evidence="11">
    <location>
        <begin position="176"/>
        <end position="392"/>
    </location>
</feature>
<dbReference type="SUPFAM" id="SSF52402">
    <property type="entry name" value="Adenine nucleotide alpha hydrolases-like"/>
    <property type="match status" value="1"/>
</dbReference>
<evidence type="ECO:0000313" key="12">
    <source>
        <dbReference type="EMBL" id="CUO19348.1"/>
    </source>
</evidence>
<evidence type="ECO:0000256" key="5">
    <source>
        <dbReference type="ARBA" id="ARBA00022598"/>
    </source>
</evidence>
<dbReference type="GO" id="GO:0000053">
    <property type="term" value="P:argininosuccinate metabolic process"/>
    <property type="evidence" value="ECO:0007669"/>
    <property type="project" value="TreeGrafter"/>
</dbReference>
<evidence type="ECO:0000256" key="9">
    <source>
        <dbReference type="HAMAP-Rule" id="MF_00005"/>
    </source>
</evidence>
<dbReference type="GO" id="GO:0000050">
    <property type="term" value="P:urea cycle"/>
    <property type="evidence" value="ECO:0007669"/>
    <property type="project" value="TreeGrafter"/>
</dbReference>
<evidence type="ECO:0000256" key="1">
    <source>
        <dbReference type="ARBA" id="ARBA00004967"/>
    </source>
</evidence>
<dbReference type="InterPro" id="IPR048268">
    <property type="entry name" value="Arginosuc_syn_C"/>
</dbReference>
<dbReference type="GO" id="GO:0005737">
    <property type="term" value="C:cytoplasm"/>
    <property type="evidence" value="ECO:0007669"/>
    <property type="project" value="UniProtKB-SubCell"/>
</dbReference>
<evidence type="ECO:0000256" key="3">
    <source>
        <dbReference type="ARBA" id="ARBA00012286"/>
    </source>
</evidence>
<comment type="subunit">
    <text evidence="2 9">Homotetramer.</text>
</comment>
<dbReference type="InterPro" id="IPR018223">
    <property type="entry name" value="Arginosuc_synth_CS"/>
</dbReference>
<dbReference type="InterPro" id="IPR048267">
    <property type="entry name" value="Arginosuc_syn_N"/>
</dbReference>
<reference evidence="12 13" key="1">
    <citation type="submission" date="2015-09" db="EMBL/GenBank/DDBJ databases">
        <authorList>
            <consortium name="Pathogen Informatics"/>
        </authorList>
    </citation>
    <scope>NUCLEOTIDE SEQUENCE [LARGE SCALE GENOMIC DNA]</scope>
    <source>
        <strain evidence="12 13">2789STDY5834855</strain>
    </source>
</reference>
<dbReference type="Gene3D" id="1.20.5.470">
    <property type="entry name" value="Single helix bin"/>
    <property type="match status" value="1"/>
</dbReference>
<protein>
    <recommendedName>
        <fullName evidence="3 9">Argininosuccinate synthase</fullName>
        <ecNumber evidence="3 9">6.3.4.5</ecNumber>
    </recommendedName>
    <alternativeName>
        <fullName evidence="9">Citrulline--aspartate ligase</fullName>
    </alternativeName>
</protein>
<comment type="subcellular location">
    <subcellularLocation>
        <location evidence="9">Cytoplasm</location>
    </subcellularLocation>
</comment>
<feature type="binding site" evidence="9">
    <location>
        <position position="93"/>
    </location>
    <ligand>
        <name>L-citrulline</name>
        <dbReference type="ChEBI" id="CHEBI:57743"/>
    </ligand>
</feature>
<organism evidence="12 13">
    <name type="scientific">Clostridium disporicum</name>
    <dbReference type="NCBI Taxonomy" id="84024"/>
    <lineage>
        <taxon>Bacteria</taxon>
        <taxon>Bacillati</taxon>
        <taxon>Bacillota</taxon>
        <taxon>Clostridia</taxon>
        <taxon>Eubacteriales</taxon>
        <taxon>Clostridiaceae</taxon>
        <taxon>Clostridium</taxon>
    </lineage>
</organism>
<proteinExistence type="inferred from homology"/>
<dbReference type="Gene3D" id="3.40.50.620">
    <property type="entry name" value="HUPs"/>
    <property type="match status" value="1"/>
</dbReference>
<gene>
    <name evidence="9 12" type="primary">argG</name>
    <name evidence="12" type="ORF">ERS852470_01681</name>
</gene>
<feature type="binding site" evidence="9">
    <location>
        <position position="263"/>
    </location>
    <ligand>
        <name>L-citrulline</name>
        <dbReference type="ChEBI" id="CHEBI:57743"/>
    </ligand>
</feature>